<feature type="domain" description="Alpha/beta hydrolase fold-3" evidence="3">
    <location>
        <begin position="111"/>
        <end position="310"/>
    </location>
</feature>
<dbReference type="InterPro" id="IPR013094">
    <property type="entry name" value="AB_hydrolase_3"/>
</dbReference>
<evidence type="ECO:0000256" key="1">
    <source>
        <dbReference type="ARBA" id="ARBA00022801"/>
    </source>
</evidence>
<dbReference type="InterPro" id="IPR050300">
    <property type="entry name" value="GDXG_lipolytic_enzyme"/>
</dbReference>
<dbReference type="PANTHER" id="PTHR48081">
    <property type="entry name" value="AB HYDROLASE SUPERFAMILY PROTEIN C4A8.06C"/>
    <property type="match status" value="1"/>
</dbReference>
<dbReference type="GO" id="GO:0016787">
    <property type="term" value="F:hydrolase activity"/>
    <property type="evidence" value="ECO:0007669"/>
    <property type="project" value="UniProtKB-KW"/>
</dbReference>
<dbReference type="EMBL" id="MSKM01000034">
    <property type="protein sequence ID" value="OLO52307.1"/>
    <property type="molecule type" value="Genomic_DNA"/>
</dbReference>
<gene>
    <name evidence="4" type="ORF">BKH27_09560</name>
</gene>
<dbReference type="Proteomes" id="UP000185772">
    <property type="component" value="Unassembled WGS sequence"/>
</dbReference>
<evidence type="ECO:0000259" key="3">
    <source>
        <dbReference type="Pfam" id="PF07859"/>
    </source>
</evidence>
<sequence length="340" mass="37074">MKAPRRVSGSRIAVGAASVGLTVGAFSLYSHRRYGRSAAASLAEYGTRPIKTLAARIPMTERIARLADRPEPARTVTFPAWGRFFYDLERREDSGMPVYYLRPRTPSKAVIVYLHGGGYISTANSAHAHLVDHLARRAGADVVMPLYPLTPHHTWQEAHRLVLDLYRRTVAENPGKRIILMGDSAGGGLAAVIALSLAEAGDAQPDELALISPWVDITNTNPDIADYVDADPLMAPEPLAEIGRSWAGSTPVTDWHLSPIYGELSGLRKVTTFVGTREILLPDNALFHAKLLEAGVDSTLHVGENLNHVYPMFPTPEGRRARRDLVRIVTGELARPAGTL</sequence>
<dbReference type="AlphaFoldDB" id="A0A1Q8VVU4"/>
<dbReference type="PANTHER" id="PTHR48081:SF8">
    <property type="entry name" value="ALPHA_BETA HYDROLASE FOLD-3 DOMAIN-CONTAINING PROTEIN-RELATED"/>
    <property type="match status" value="1"/>
</dbReference>
<protein>
    <submittedName>
        <fullName evidence="4">Alpha/beta hydrolase</fullName>
    </submittedName>
</protein>
<evidence type="ECO:0000313" key="5">
    <source>
        <dbReference type="Proteomes" id="UP000185772"/>
    </source>
</evidence>
<accession>A0A1Q8VVU4</accession>
<feature type="transmembrane region" description="Helical" evidence="2">
    <location>
        <begin position="12"/>
        <end position="29"/>
    </location>
</feature>
<dbReference type="InterPro" id="IPR029058">
    <property type="entry name" value="AB_hydrolase_fold"/>
</dbReference>
<evidence type="ECO:0000256" key="2">
    <source>
        <dbReference type="SAM" id="Phobius"/>
    </source>
</evidence>
<reference evidence="4 5" key="1">
    <citation type="submission" date="2016-12" db="EMBL/GenBank/DDBJ databases">
        <title>Genomic comparison of strains in the 'Actinomyces naeslundii' group.</title>
        <authorList>
            <person name="Mughal S.R."/>
            <person name="Do T."/>
            <person name="Gilbert S.C."/>
            <person name="Witherden E.A."/>
            <person name="Didelot X."/>
            <person name="Beighton D."/>
        </authorList>
    </citation>
    <scope>NUCLEOTIDE SEQUENCE [LARGE SCALE GENOMIC DNA]</scope>
    <source>
        <strain evidence="4 5">MMRCO6-1</strain>
    </source>
</reference>
<dbReference type="SUPFAM" id="SSF53474">
    <property type="entry name" value="alpha/beta-Hydrolases"/>
    <property type="match status" value="1"/>
</dbReference>
<name>A0A1Q8VVU4_9ACTO</name>
<evidence type="ECO:0000313" key="4">
    <source>
        <dbReference type="EMBL" id="OLO52307.1"/>
    </source>
</evidence>
<organism evidence="4 5">
    <name type="scientific">Actinomyces oris</name>
    <dbReference type="NCBI Taxonomy" id="544580"/>
    <lineage>
        <taxon>Bacteria</taxon>
        <taxon>Bacillati</taxon>
        <taxon>Actinomycetota</taxon>
        <taxon>Actinomycetes</taxon>
        <taxon>Actinomycetales</taxon>
        <taxon>Actinomycetaceae</taxon>
        <taxon>Actinomyces</taxon>
    </lineage>
</organism>
<proteinExistence type="predicted"/>
<dbReference type="Pfam" id="PF07859">
    <property type="entry name" value="Abhydrolase_3"/>
    <property type="match status" value="1"/>
</dbReference>
<keyword evidence="2" id="KW-0812">Transmembrane</keyword>
<keyword evidence="1 4" id="KW-0378">Hydrolase</keyword>
<dbReference type="RefSeq" id="WP_070661243.1">
    <property type="nucleotide sequence ID" value="NZ_MSKM01000034.1"/>
</dbReference>
<keyword evidence="2" id="KW-1133">Transmembrane helix</keyword>
<dbReference type="Gene3D" id="3.40.50.1820">
    <property type="entry name" value="alpha/beta hydrolase"/>
    <property type="match status" value="1"/>
</dbReference>
<keyword evidence="2" id="KW-0472">Membrane</keyword>
<comment type="caution">
    <text evidence="4">The sequence shown here is derived from an EMBL/GenBank/DDBJ whole genome shotgun (WGS) entry which is preliminary data.</text>
</comment>